<reference evidence="1 2" key="1">
    <citation type="journal article" date="2018" name="J. Microbiol.">
        <title>Salicibibacter kimchii gen. nov., sp. nov., a moderately halophilic and alkalitolerant bacterium in the family Bacillaceae, isolated from kimchi.</title>
        <authorList>
            <person name="Jang J.Y."/>
            <person name="Oh Y.J."/>
            <person name="Lim S.K."/>
            <person name="Park H.K."/>
            <person name="Lee C."/>
            <person name="Kim J.Y."/>
            <person name="Lee M.A."/>
            <person name="Choi H.J."/>
        </authorList>
    </citation>
    <scope>NUCLEOTIDE SEQUENCE [LARGE SCALE GENOMIC DNA]</scope>
    <source>
        <strain evidence="1 2">NKC1-1</strain>
    </source>
</reference>
<organism evidence="1 2">
    <name type="scientific">Salicibibacter kimchii</name>
    <dbReference type="NCBI Taxonomy" id="2099786"/>
    <lineage>
        <taxon>Bacteria</taxon>
        <taxon>Bacillati</taxon>
        <taxon>Bacillota</taxon>
        <taxon>Bacilli</taxon>
        <taxon>Bacillales</taxon>
        <taxon>Bacillaceae</taxon>
        <taxon>Salicibibacter</taxon>
    </lineage>
</organism>
<name>A0A345C1L9_9BACI</name>
<gene>
    <name evidence="1" type="ORF">DT065_14570</name>
</gene>
<protein>
    <submittedName>
        <fullName evidence="1">Uncharacterized protein</fullName>
    </submittedName>
</protein>
<dbReference type="EMBL" id="CP031092">
    <property type="protein sequence ID" value="AXF57100.1"/>
    <property type="molecule type" value="Genomic_DNA"/>
</dbReference>
<evidence type="ECO:0000313" key="1">
    <source>
        <dbReference type="EMBL" id="AXF57100.1"/>
    </source>
</evidence>
<dbReference type="AlphaFoldDB" id="A0A345C1L9"/>
<keyword evidence="2" id="KW-1185">Reference proteome</keyword>
<dbReference type="KEGG" id="rue:DT065_14570"/>
<evidence type="ECO:0000313" key="2">
    <source>
        <dbReference type="Proteomes" id="UP000252100"/>
    </source>
</evidence>
<dbReference type="Proteomes" id="UP000252100">
    <property type="component" value="Chromosome"/>
</dbReference>
<sequence>MVLFFKKKGGSEQQYIEWVYPFNKRPDCFWTEIKTVDEEEVHRKIGGYLPVLAAQPTAFAQNEGVTPRTKARAVTATT</sequence>
<proteinExistence type="predicted"/>
<accession>A0A345C1L9</accession>